<feature type="transmembrane region" description="Helical" evidence="1">
    <location>
        <begin position="475"/>
        <end position="495"/>
    </location>
</feature>
<evidence type="ECO:0000256" key="1">
    <source>
        <dbReference type="SAM" id="Phobius"/>
    </source>
</evidence>
<dbReference type="KEGG" id="nvn:NVIE_021730"/>
<feature type="transmembrane region" description="Helical" evidence="1">
    <location>
        <begin position="534"/>
        <end position="551"/>
    </location>
</feature>
<dbReference type="GeneID" id="74947415"/>
<feature type="transmembrane region" description="Helical" evidence="1">
    <location>
        <begin position="600"/>
        <end position="621"/>
    </location>
</feature>
<keyword evidence="1" id="KW-1133">Transmembrane helix</keyword>
<feature type="transmembrane region" description="Helical" evidence="1">
    <location>
        <begin position="313"/>
        <end position="330"/>
    </location>
</feature>
<evidence type="ECO:0000313" key="3">
    <source>
        <dbReference type="Proteomes" id="UP000027093"/>
    </source>
</evidence>
<feature type="transmembrane region" description="Helical" evidence="1">
    <location>
        <begin position="226"/>
        <end position="242"/>
    </location>
</feature>
<feature type="transmembrane region" description="Helical" evidence="1">
    <location>
        <begin position="47"/>
        <end position="71"/>
    </location>
</feature>
<dbReference type="Proteomes" id="UP000027093">
    <property type="component" value="Chromosome"/>
</dbReference>
<organism evidence="2 3">
    <name type="scientific">Nitrososphaera viennensis EN76</name>
    <dbReference type="NCBI Taxonomy" id="926571"/>
    <lineage>
        <taxon>Archaea</taxon>
        <taxon>Nitrososphaerota</taxon>
        <taxon>Nitrososphaeria</taxon>
        <taxon>Nitrososphaerales</taxon>
        <taxon>Nitrososphaeraceae</taxon>
        <taxon>Nitrososphaera</taxon>
    </lineage>
</organism>
<dbReference type="AlphaFoldDB" id="A0A060HLV0"/>
<keyword evidence="3" id="KW-1185">Reference proteome</keyword>
<dbReference type="RefSeq" id="WP_075055191.1">
    <property type="nucleotide sequence ID" value="NZ_CP007536.1"/>
</dbReference>
<keyword evidence="1" id="KW-0472">Membrane</keyword>
<feature type="transmembrane region" description="Helical" evidence="1">
    <location>
        <begin position="439"/>
        <end position="463"/>
    </location>
</feature>
<accession>A0A060HLV0</accession>
<protein>
    <submittedName>
        <fullName evidence="2">Uncharacterized protein</fullName>
    </submittedName>
</protein>
<evidence type="ECO:0000313" key="2">
    <source>
        <dbReference type="EMBL" id="AIC16433.1"/>
    </source>
</evidence>
<name>A0A060HLV0_9ARCH</name>
<reference evidence="2" key="2">
    <citation type="submission" date="2014-04" db="EMBL/GenBank/DDBJ databases">
        <authorList>
            <person name="Kerou M.L."/>
            <person name="Offre P."/>
            <person name="Spang A.M."/>
            <person name="Schleper C."/>
        </authorList>
    </citation>
    <scope>NUCLEOTIDE SEQUENCE</scope>
    <source>
        <strain evidence="2">EN76</strain>
    </source>
</reference>
<proteinExistence type="predicted"/>
<gene>
    <name evidence="2" type="ORF">NVIE_021730</name>
</gene>
<feature type="transmembrane region" description="Helical" evidence="1">
    <location>
        <begin position="571"/>
        <end position="588"/>
    </location>
</feature>
<feature type="transmembrane region" description="Helical" evidence="1">
    <location>
        <begin position="371"/>
        <end position="392"/>
    </location>
</feature>
<feature type="transmembrane region" description="Helical" evidence="1">
    <location>
        <begin position="77"/>
        <end position="95"/>
    </location>
</feature>
<sequence>MTVSVQYLELSIISILAGLAIFIPYAVTLLGLKNSRQQFRELSKKDILLFSIVIGEMAIIVPTTTIGFANFVHIGDIFYVITIASIIVASAILIKSRILSVNIFQQLKHYLKQPEYLFIIALLLFYSYLVLIIPVELSYDTANYYLPYSLGLLKNGFIPSDPILSYTTLGGQPALTPGVSAIYAYSLKIIPFTDSFKLLPILFAIHLCISISLLAKEIYPRIRRSWVIIITLISPPMFFYLTTAPYNADLLFSAFFITAILGVIKSKKSSSILWTILAGASACGMVLTKDAGLLFLLPIFSLVLLGHRQIGKFWIAPFALQLLVPISFLLNSTLSDFFVEHSTSLIVIQVVSLAILYYFSRSYRAEYNTRIIPFALMFVPAVIFVIMMTGIWGSPIIRTYAGFFITPGSAVDYPWASNIALKGLGEAAFPIKPQNFQNMFFNIGYIFVAPALGGLLFVPRIATILRNFRRQSGQVLLPIVLIIVVVNWICVFAGINYNDQSTFRHTLDVIAIMSVLTVIGISSIINEGDSHNRLKFLIIAAIIFATYVLTYFEYNSTLFSLKSRIISQEPFLQYIVYSIAIFASIFSVQKINFNFLTKIAPYLLKGAIAVILLGAVIPYIAGTMQVIATNNGSYEETNRQNLSSLSFGPATLAVHDYFKGRNMEGRILAYGIDWFSYRTGLEVLKMETIIDLAVLKNTLTGNDTASVVTKLKDMDIQYIVTPVSGGAYERFRSLYNETRIFEVLTPEYTTQQAKYGNLAIYQIR</sequence>
<feature type="transmembrane region" description="Helical" evidence="1">
    <location>
        <begin position="507"/>
        <end position="525"/>
    </location>
</feature>
<feature type="transmembrane region" description="Helical" evidence="1">
    <location>
        <begin position="116"/>
        <end position="135"/>
    </location>
</feature>
<dbReference type="HOGENOM" id="CLU_365105_0_0_2"/>
<feature type="transmembrane region" description="Helical" evidence="1">
    <location>
        <begin position="12"/>
        <end position="32"/>
    </location>
</feature>
<feature type="transmembrane region" description="Helical" evidence="1">
    <location>
        <begin position="342"/>
        <end position="359"/>
    </location>
</feature>
<feature type="transmembrane region" description="Helical" evidence="1">
    <location>
        <begin position="293"/>
        <end position="308"/>
    </location>
</feature>
<feature type="transmembrane region" description="Helical" evidence="1">
    <location>
        <begin position="195"/>
        <end position="214"/>
    </location>
</feature>
<reference evidence="2" key="1">
    <citation type="journal article" date="2014" name="Int. J. Syst. Evol. Microbiol.">
        <title>Nitrososphaera viennensis gen. nov., sp. nov., an aerobic and mesophilic, ammonia-oxidizing archaeon from soil and a member of the archaeal phylum Thaumarchaeota.</title>
        <authorList>
            <person name="Stieglmeier M."/>
            <person name="Klingl A."/>
            <person name="Alves R.J."/>
            <person name="Rittmann S.K."/>
            <person name="Melcher M."/>
            <person name="Leisch N."/>
            <person name="Schleper C."/>
        </authorList>
    </citation>
    <scope>NUCLEOTIDE SEQUENCE [LARGE SCALE GENOMIC DNA]</scope>
    <source>
        <strain evidence="2">EN76</strain>
    </source>
</reference>
<dbReference type="EMBL" id="CP007536">
    <property type="protein sequence ID" value="AIC16433.1"/>
    <property type="molecule type" value="Genomic_DNA"/>
</dbReference>
<keyword evidence="1" id="KW-0812">Transmembrane</keyword>